<comment type="cofactor">
    <cofactor evidence="6">
        <name>Zn(2+)</name>
        <dbReference type="ChEBI" id="CHEBI:29105"/>
    </cofactor>
    <text evidence="6">Binds 1 zinc ion per subunit.</text>
</comment>
<organism evidence="9 10">
    <name type="scientific">Usitatibacter palustris</name>
    <dbReference type="NCBI Taxonomy" id="2732487"/>
    <lineage>
        <taxon>Bacteria</taxon>
        <taxon>Pseudomonadati</taxon>
        <taxon>Pseudomonadota</taxon>
        <taxon>Betaproteobacteria</taxon>
        <taxon>Nitrosomonadales</taxon>
        <taxon>Usitatibacteraceae</taxon>
        <taxon>Usitatibacter</taxon>
    </lineage>
</organism>
<keyword evidence="10" id="KW-1185">Reference proteome</keyword>
<dbReference type="GO" id="GO:0016020">
    <property type="term" value="C:membrane"/>
    <property type="evidence" value="ECO:0007669"/>
    <property type="project" value="TreeGrafter"/>
</dbReference>
<keyword evidence="4 6" id="KW-0862">Zinc</keyword>
<dbReference type="Pfam" id="PF01435">
    <property type="entry name" value="Peptidase_M48"/>
    <property type="match status" value="1"/>
</dbReference>
<evidence type="ECO:0000256" key="6">
    <source>
        <dbReference type="RuleBase" id="RU003983"/>
    </source>
</evidence>
<dbReference type="EC" id="3.4.-.-" evidence="9"/>
<evidence type="ECO:0000256" key="5">
    <source>
        <dbReference type="ARBA" id="ARBA00023049"/>
    </source>
</evidence>
<dbReference type="GO" id="GO:0004222">
    <property type="term" value="F:metalloendopeptidase activity"/>
    <property type="evidence" value="ECO:0007669"/>
    <property type="project" value="InterPro"/>
</dbReference>
<feature type="chain" id="PRO_5026830596" evidence="7">
    <location>
        <begin position="20"/>
        <end position="290"/>
    </location>
</feature>
<dbReference type="Proteomes" id="UP000503096">
    <property type="component" value="Chromosome"/>
</dbReference>
<dbReference type="GO" id="GO:0051603">
    <property type="term" value="P:proteolysis involved in protein catabolic process"/>
    <property type="evidence" value="ECO:0007669"/>
    <property type="project" value="TreeGrafter"/>
</dbReference>
<keyword evidence="5 6" id="KW-0482">Metalloprotease</keyword>
<dbReference type="PANTHER" id="PTHR22726:SF1">
    <property type="entry name" value="METALLOENDOPEPTIDASE OMA1, MITOCHONDRIAL"/>
    <property type="match status" value="1"/>
</dbReference>
<keyword evidence="7" id="KW-0732">Signal</keyword>
<keyword evidence="2" id="KW-0479">Metal-binding</keyword>
<dbReference type="RefSeq" id="WP_171164239.1">
    <property type="nucleotide sequence ID" value="NZ_CP053073.1"/>
</dbReference>
<feature type="domain" description="Peptidase M48" evidence="8">
    <location>
        <begin position="72"/>
        <end position="264"/>
    </location>
</feature>
<proteinExistence type="inferred from homology"/>
<protein>
    <submittedName>
        <fullName evidence="9">Beta-barrel assembly-enhancing protease</fullName>
        <ecNumber evidence="9">3.4.-.-</ecNumber>
    </submittedName>
</protein>
<dbReference type="KEGG" id="upl:DSM104440_03097"/>
<dbReference type="Gene3D" id="3.30.2010.10">
    <property type="entry name" value="Metalloproteases ('zincins'), catalytic domain"/>
    <property type="match status" value="1"/>
</dbReference>
<evidence type="ECO:0000256" key="4">
    <source>
        <dbReference type="ARBA" id="ARBA00022833"/>
    </source>
</evidence>
<sequence>MKTLLAAVALAFAVPAAHAQFDIGRAIDVAKKLGDSAKTASKEFSQDDEVHLGEGIAAGVLGAAKLHSDERLQRYVNRVGRWIASQSERADLPWSFGVLDSDTVNAFAMPGGTIMVTSGLLKKLNSESELAGVLAHEIGHVVKKHQLQAIQSGASSDMLATLGKEAASYKLGRSGKDVMGLGSAAAGMGVDLVKNGFLVKPLDRGMEYEADRVGVVLAARAGYDPFGLVSALQMLQSLRAEESGASLLFATHPTPSDRISELEKVLPSLERYASQPQVEGRFRQTMGAAK</sequence>
<evidence type="ECO:0000313" key="9">
    <source>
        <dbReference type="EMBL" id="QJR16268.1"/>
    </source>
</evidence>
<dbReference type="AlphaFoldDB" id="A0A6M4HBS1"/>
<gene>
    <name evidence="9" type="primary">bepA_4</name>
    <name evidence="9" type="ORF">DSM104440_03097</name>
</gene>
<name>A0A6M4HBS1_9PROT</name>
<evidence type="ECO:0000256" key="1">
    <source>
        <dbReference type="ARBA" id="ARBA00022670"/>
    </source>
</evidence>
<dbReference type="InterPro" id="IPR051156">
    <property type="entry name" value="Mito/Outer_Membr_Metalloprot"/>
</dbReference>
<dbReference type="EMBL" id="CP053073">
    <property type="protein sequence ID" value="QJR16268.1"/>
    <property type="molecule type" value="Genomic_DNA"/>
</dbReference>
<keyword evidence="1 6" id="KW-0645">Protease</keyword>
<accession>A0A6M4HBS1</accession>
<comment type="similarity">
    <text evidence="6">Belongs to the peptidase M48 family.</text>
</comment>
<evidence type="ECO:0000313" key="10">
    <source>
        <dbReference type="Proteomes" id="UP000503096"/>
    </source>
</evidence>
<dbReference type="InterPro" id="IPR001915">
    <property type="entry name" value="Peptidase_M48"/>
</dbReference>
<feature type="signal peptide" evidence="7">
    <location>
        <begin position="1"/>
        <end position="19"/>
    </location>
</feature>
<evidence type="ECO:0000256" key="2">
    <source>
        <dbReference type="ARBA" id="ARBA00022723"/>
    </source>
</evidence>
<dbReference type="InParanoid" id="A0A6M4HBS1"/>
<keyword evidence="3 6" id="KW-0378">Hydrolase</keyword>
<dbReference type="PANTHER" id="PTHR22726">
    <property type="entry name" value="METALLOENDOPEPTIDASE OMA1"/>
    <property type="match status" value="1"/>
</dbReference>
<evidence type="ECO:0000256" key="7">
    <source>
        <dbReference type="SAM" id="SignalP"/>
    </source>
</evidence>
<evidence type="ECO:0000259" key="8">
    <source>
        <dbReference type="Pfam" id="PF01435"/>
    </source>
</evidence>
<dbReference type="GO" id="GO:0046872">
    <property type="term" value="F:metal ion binding"/>
    <property type="evidence" value="ECO:0007669"/>
    <property type="project" value="UniProtKB-KW"/>
</dbReference>
<evidence type="ECO:0000256" key="3">
    <source>
        <dbReference type="ARBA" id="ARBA00022801"/>
    </source>
</evidence>
<reference evidence="9 10" key="1">
    <citation type="submission" date="2020-04" db="EMBL/GenBank/DDBJ databases">
        <title>Usitatibacter rugosus gen. nov., sp. nov. and Usitatibacter palustris sp. nov., novel members of Usitatibacteraceae fam. nov. within the order Nitrosomonadales isolated from soil.</title>
        <authorList>
            <person name="Huber K.J."/>
            <person name="Neumann-Schaal M."/>
            <person name="Geppert A."/>
            <person name="Luckner M."/>
            <person name="Wanner G."/>
            <person name="Overmann J."/>
        </authorList>
    </citation>
    <scope>NUCLEOTIDE SEQUENCE [LARGE SCALE GENOMIC DNA]</scope>
    <source>
        <strain evidence="9 10">Swamp67</strain>
    </source>
</reference>